<evidence type="ECO:0000313" key="6">
    <source>
        <dbReference type="Proteomes" id="UP000886721"/>
    </source>
</evidence>
<evidence type="ECO:0000256" key="2">
    <source>
        <dbReference type="ARBA" id="ARBA00022747"/>
    </source>
</evidence>
<dbReference type="Pfam" id="PF01420">
    <property type="entry name" value="Methylase_S"/>
    <property type="match status" value="2"/>
</dbReference>
<evidence type="ECO:0000259" key="4">
    <source>
        <dbReference type="Pfam" id="PF01420"/>
    </source>
</evidence>
<dbReference type="PANTHER" id="PTHR30408">
    <property type="entry name" value="TYPE-1 RESTRICTION ENZYME ECOKI SPECIFICITY PROTEIN"/>
    <property type="match status" value="1"/>
</dbReference>
<keyword evidence="5" id="KW-0378">Hydrolase</keyword>
<dbReference type="Proteomes" id="UP000886721">
    <property type="component" value="Unassembled WGS sequence"/>
</dbReference>
<dbReference type="SUPFAM" id="SSF116734">
    <property type="entry name" value="DNA methylase specificity domain"/>
    <property type="match status" value="2"/>
</dbReference>
<feature type="domain" description="Type I restriction modification DNA specificity" evidence="4">
    <location>
        <begin position="191"/>
        <end position="349"/>
    </location>
</feature>
<dbReference type="PANTHER" id="PTHR30408:SF12">
    <property type="entry name" value="TYPE I RESTRICTION ENZYME MJAVIII SPECIFICITY SUBUNIT"/>
    <property type="match status" value="1"/>
</dbReference>
<organism evidence="5 6">
    <name type="scientific">Candidatus Anaerostipes excrementavium</name>
    <dbReference type="NCBI Taxonomy" id="2838463"/>
    <lineage>
        <taxon>Bacteria</taxon>
        <taxon>Bacillati</taxon>
        <taxon>Bacillota</taxon>
        <taxon>Clostridia</taxon>
        <taxon>Lachnospirales</taxon>
        <taxon>Lachnospiraceae</taxon>
        <taxon>Anaerostipes</taxon>
    </lineage>
</organism>
<dbReference type="InterPro" id="IPR052021">
    <property type="entry name" value="Type-I_RS_S_subunit"/>
</dbReference>
<keyword evidence="3" id="KW-0238">DNA-binding</keyword>
<protein>
    <submittedName>
        <fullName evidence="5">Restriction endonuclease subunit S</fullName>
    </submittedName>
</protein>
<evidence type="ECO:0000313" key="5">
    <source>
        <dbReference type="EMBL" id="HIX68831.1"/>
    </source>
</evidence>
<gene>
    <name evidence="5" type="ORF">H9735_12020</name>
</gene>
<keyword evidence="2" id="KW-0680">Restriction system</keyword>
<dbReference type="Gene3D" id="3.90.220.20">
    <property type="entry name" value="DNA methylase specificity domains"/>
    <property type="match status" value="2"/>
</dbReference>
<evidence type="ECO:0000256" key="3">
    <source>
        <dbReference type="ARBA" id="ARBA00023125"/>
    </source>
</evidence>
<reference evidence="5" key="2">
    <citation type="submission" date="2021-04" db="EMBL/GenBank/DDBJ databases">
        <authorList>
            <person name="Gilroy R."/>
        </authorList>
    </citation>
    <scope>NUCLEOTIDE SEQUENCE</scope>
    <source>
        <strain evidence="5">CHK191-13928</strain>
    </source>
</reference>
<keyword evidence="5" id="KW-0540">Nuclease</keyword>
<dbReference type="EMBL" id="DXEM01000035">
    <property type="protein sequence ID" value="HIX68831.1"/>
    <property type="molecule type" value="Genomic_DNA"/>
</dbReference>
<dbReference type="AlphaFoldDB" id="A0A9D2BAB3"/>
<sequence>MPKKRIRLGSFIKEYTVRNKKNENIPVYSVTNSQGFCTQYFDKEIASKDKSSYKIVPKGYFAYNPSRIDVGSVDWQRNEEKVIVSPLYNVFSVSDQMDNEYIFFFLKSDFAKTMIKGKSTGSVRNNLKLDMLKEMTVPDISLEEQKYRALTLNKLQKIINLQKMQIKKLDKLIKARFVEMFGDLKSNSKGWRIVGFKDCADIDTNMIHDFEKYQDYPHIGIDSIEKETGRLVGYKTIAEDGVISGKYLFTPKHLIYSKIRPNLNKVALPDFEGLCSADAYPILVKDRVCNREYLAYTMRSDYFLDYILAFSNRTNLPKVNKNQVEGFTLPLPPFEKQEEFKIFIKQVDKSKLHCVLLQN</sequence>
<dbReference type="GO" id="GO:0009307">
    <property type="term" value="P:DNA restriction-modification system"/>
    <property type="evidence" value="ECO:0007669"/>
    <property type="project" value="UniProtKB-KW"/>
</dbReference>
<dbReference type="InterPro" id="IPR000055">
    <property type="entry name" value="Restrct_endonuc_typeI_TRD"/>
</dbReference>
<dbReference type="GO" id="GO:0004519">
    <property type="term" value="F:endonuclease activity"/>
    <property type="evidence" value="ECO:0007669"/>
    <property type="project" value="UniProtKB-KW"/>
</dbReference>
<reference evidence="5" key="1">
    <citation type="journal article" date="2021" name="PeerJ">
        <title>Extensive microbial diversity within the chicken gut microbiome revealed by metagenomics and culture.</title>
        <authorList>
            <person name="Gilroy R."/>
            <person name="Ravi A."/>
            <person name="Getino M."/>
            <person name="Pursley I."/>
            <person name="Horton D.L."/>
            <person name="Alikhan N.F."/>
            <person name="Baker D."/>
            <person name="Gharbi K."/>
            <person name="Hall N."/>
            <person name="Watson M."/>
            <person name="Adriaenssens E.M."/>
            <person name="Foster-Nyarko E."/>
            <person name="Jarju S."/>
            <person name="Secka A."/>
            <person name="Antonio M."/>
            <person name="Oren A."/>
            <person name="Chaudhuri R.R."/>
            <person name="La Ragione R."/>
            <person name="Hildebrand F."/>
            <person name="Pallen M.J."/>
        </authorList>
    </citation>
    <scope>NUCLEOTIDE SEQUENCE</scope>
    <source>
        <strain evidence="5">CHK191-13928</strain>
    </source>
</reference>
<accession>A0A9D2BAB3</accession>
<evidence type="ECO:0000256" key="1">
    <source>
        <dbReference type="ARBA" id="ARBA00010923"/>
    </source>
</evidence>
<dbReference type="GO" id="GO:0003677">
    <property type="term" value="F:DNA binding"/>
    <property type="evidence" value="ECO:0007669"/>
    <property type="project" value="UniProtKB-KW"/>
</dbReference>
<proteinExistence type="inferred from homology"/>
<name>A0A9D2BAB3_9FIRM</name>
<dbReference type="InterPro" id="IPR044946">
    <property type="entry name" value="Restrct_endonuc_typeI_TRD_sf"/>
</dbReference>
<keyword evidence="5" id="KW-0255">Endonuclease</keyword>
<comment type="caution">
    <text evidence="5">The sequence shown here is derived from an EMBL/GenBank/DDBJ whole genome shotgun (WGS) entry which is preliminary data.</text>
</comment>
<comment type="similarity">
    <text evidence="1">Belongs to the type-I restriction system S methylase family.</text>
</comment>
<feature type="domain" description="Type I restriction modification DNA specificity" evidence="4">
    <location>
        <begin position="18"/>
        <end position="168"/>
    </location>
</feature>